<dbReference type="PANTHER" id="PTHR30295:SF9">
    <property type="entry name" value="BACTERIOFERRITIN"/>
    <property type="match status" value="1"/>
</dbReference>
<dbReference type="NCBIfam" id="TIGR00754">
    <property type="entry name" value="bfr"/>
    <property type="match status" value="1"/>
</dbReference>
<dbReference type="GO" id="GO:0006826">
    <property type="term" value="P:iron ion transport"/>
    <property type="evidence" value="ECO:0007669"/>
    <property type="project" value="UniProtKB-KW"/>
</dbReference>
<dbReference type="InterPro" id="IPR008331">
    <property type="entry name" value="Ferritin_DPS_dom"/>
</dbReference>
<protein>
    <recommendedName>
        <fullName evidence="9 11">Bacterioferritin</fullName>
    </recommendedName>
</protein>
<feature type="binding site" evidence="10">
    <location>
        <position position="128"/>
    </location>
    <ligand>
        <name>Fe cation</name>
        <dbReference type="ChEBI" id="CHEBI:24875"/>
        <label>1</label>
    </ligand>
</feature>
<comment type="similarity">
    <text evidence="1 9 11">Belongs to the bacterioferritin family.</text>
</comment>
<dbReference type="SUPFAM" id="SSF47240">
    <property type="entry name" value="Ferritin-like"/>
    <property type="match status" value="1"/>
</dbReference>
<feature type="binding site" evidence="10">
    <location>
        <position position="18"/>
    </location>
    <ligand>
        <name>Fe cation</name>
        <dbReference type="ChEBI" id="CHEBI:24875"/>
        <label>1</label>
    </ligand>
</feature>
<keyword evidence="5" id="KW-0560">Oxidoreductase</keyword>
<evidence type="ECO:0000256" key="1">
    <source>
        <dbReference type="ARBA" id="ARBA00008093"/>
    </source>
</evidence>
<evidence type="ECO:0000256" key="5">
    <source>
        <dbReference type="ARBA" id="ARBA00023002"/>
    </source>
</evidence>
<evidence type="ECO:0000256" key="7">
    <source>
        <dbReference type="ARBA" id="ARBA00023065"/>
    </source>
</evidence>
<dbReference type="Proteomes" id="UP000292939">
    <property type="component" value="Chromosome"/>
</dbReference>
<dbReference type="InterPro" id="IPR009040">
    <property type="entry name" value="Ferritin-like_diiron"/>
</dbReference>
<dbReference type="InterPro" id="IPR009078">
    <property type="entry name" value="Ferritin-like_SF"/>
</dbReference>
<dbReference type="PROSITE" id="PS50905">
    <property type="entry name" value="FERRITIN_LIKE"/>
    <property type="match status" value="1"/>
</dbReference>
<feature type="binding site" evidence="10">
    <location>
        <position position="128"/>
    </location>
    <ligand>
        <name>Fe cation</name>
        <dbReference type="ChEBI" id="CHEBI:24875"/>
        <label>2</label>
    </ligand>
</feature>
<feature type="binding site" evidence="10">
    <location>
        <position position="51"/>
    </location>
    <ligand>
        <name>Fe cation</name>
        <dbReference type="ChEBI" id="CHEBI:24875"/>
        <label>1</label>
    </ligand>
</feature>
<keyword evidence="7" id="KW-0406">Ion transport</keyword>
<dbReference type="PROSITE" id="PS00549">
    <property type="entry name" value="BACTERIOFERRITIN"/>
    <property type="match status" value="1"/>
</dbReference>
<dbReference type="CDD" id="cd00907">
    <property type="entry name" value="Bacterioferritin"/>
    <property type="match status" value="1"/>
</dbReference>
<dbReference type="InterPro" id="IPR012347">
    <property type="entry name" value="Ferritin-like"/>
</dbReference>
<evidence type="ECO:0000256" key="8">
    <source>
        <dbReference type="ARBA" id="ARBA00036243"/>
    </source>
</evidence>
<dbReference type="GO" id="GO:0005829">
    <property type="term" value="C:cytosol"/>
    <property type="evidence" value="ECO:0007669"/>
    <property type="project" value="TreeGrafter"/>
</dbReference>
<dbReference type="GO" id="GO:0020037">
    <property type="term" value="F:heme binding"/>
    <property type="evidence" value="ECO:0007669"/>
    <property type="project" value="TreeGrafter"/>
</dbReference>
<dbReference type="EMBL" id="CP031395">
    <property type="protein sequence ID" value="QBK03507.1"/>
    <property type="molecule type" value="Genomic_DNA"/>
</dbReference>
<sequence length="165" mass="18601">MQGQQQIIHTLNELLAGELTAVDQYLQHGEMYADMGFHRLATQALHESEHERQHARALIQRILFLEGKPDLSKRHALKIGSNVPDMLKADLAVEYSVTAELKKAIAAAEQAQDYVTREMLVVQLDDTEMDHAYWLEKQIRLIDMVGLANYQQSQMGEANDGTAAT</sequence>
<keyword evidence="3" id="KW-0813">Transport</keyword>
<keyword evidence="11" id="KW-0349">Heme</keyword>
<dbReference type="OrthoDB" id="9800505at2"/>
<feature type="binding site" evidence="10">
    <location>
        <position position="131"/>
    </location>
    <ligand>
        <name>Fe cation</name>
        <dbReference type="ChEBI" id="CHEBI:24875"/>
        <label>2</label>
    </ligand>
</feature>
<dbReference type="GO" id="GO:0008199">
    <property type="term" value="F:ferric iron binding"/>
    <property type="evidence" value="ECO:0007669"/>
    <property type="project" value="InterPro"/>
</dbReference>
<dbReference type="InterPro" id="IPR002024">
    <property type="entry name" value="Bacterioferritin"/>
</dbReference>
<reference evidence="13 14" key="1">
    <citation type="submission" date="2018-07" db="EMBL/GenBank/DDBJ databases">
        <title>Exploring interactions and the metabolic potential of the ultra-small soil bacteria Hylemonella gracilis.</title>
        <authorList>
            <person name="Tyc O."/>
            <person name="Kulkarni P."/>
            <person name="Gawehns F."/>
            <person name="Hundscheid M."/>
            <person name="Zweers H."/>
            <person name="Garbeva P."/>
        </authorList>
    </citation>
    <scope>NUCLEOTIDE SEQUENCE [LARGE SCALE GENOMIC DNA]</scope>
    <source>
        <strain evidence="13 14">NS1</strain>
    </source>
</reference>
<evidence type="ECO:0000256" key="2">
    <source>
        <dbReference type="ARBA" id="ARBA00022434"/>
    </source>
</evidence>
<dbReference type="RefSeq" id="WP_131277087.1">
    <property type="nucleotide sequence ID" value="NZ_CP031395.1"/>
</dbReference>
<dbReference type="Gene3D" id="1.20.1260.10">
    <property type="match status" value="1"/>
</dbReference>
<evidence type="ECO:0000256" key="11">
    <source>
        <dbReference type="RuleBase" id="RU000623"/>
    </source>
</evidence>
<evidence type="ECO:0000256" key="9">
    <source>
        <dbReference type="PIRNR" id="PIRNR002560"/>
    </source>
</evidence>
<organism evidence="13 14">
    <name type="scientific">Hylemonella gracilis</name>
    <dbReference type="NCBI Taxonomy" id="80880"/>
    <lineage>
        <taxon>Bacteria</taxon>
        <taxon>Pseudomonadati</taxon>
        <taxon>Pseudomonadota</taxon>
        <taxon>Betaproteobacteria</taxon>
        <taxon>Burkholderiales</taxon>
        <taxon>Comamonadaceae</taxon>
        <taxon>Hylemonella</taxon>
    </lineage>
</organism>
<dbReference type="PRINTS" id="PR00601">
    <property type="entry name" value="BACFERRITIN"/>
</dbReference>
<dbReference type="PANTHER" id="PTHR30295">
    <property type="entry name" value="BACTERIOFERRITIN"/>
    <property type="match status" value="1"/>
</dbReference>
<keyword evidence="2 9" id="KW-0409">Iron storage</keyword>
<evidence type="ECO:0000256" key="6">
    <source>
        <dbReference type="ARBA" id="ARBA00023004"/>
    </source>
</evidence>
<comment type="function">
    <text evidence="11">Iron-storage protein.</text>
</comment>
<name>A0A4P6UHK8_9BURK</name>
<feature type="binding site" evidence="10">
    <location>
        <position position="46"/>
    </location>
    <ligand>
        <name>Fe cation</name>
        <dbReference type="ChEBI" id="CHEBI:24875"/>
        <label>3</label>
    </ligand>
</feature>
<keyword evidence="6 9" id="KW-0408">Iron</keyword>
<feature type="binding site" evidence="10">
    <location>
        <position position="54"/>
    </location>
    <ligand>
        <name>Fe cation</name>
        <dbReference type="ChEBI" id="CHEBI:24875"/>
        <label>1</label>
    </ligand>
</feature>
<dbReference type="GO" id="GO:0006879">
    <property type="term" value="P:intracellular iron ion homeostasis"/>
    <property type="evidence" value="ECO:0007669"/>
    <property type="project" value="UniProtKB-KW"/>
</dbReference>
<feature type="binding site" evidence="10">
    <location>
        <position position="51"/>
    </location>
    <ligand>
        <name>Fe cation</name>
        <dbReference type="ChEBI" id="CHEBI:24875"/>
        <label>2</label>
    </ligand>
</feature>
<accession>A0A4P6UHK8</accession>
<keyword evidence="4" id="KW-0410">Iron transport</keyword>
<feature type="domain" description="Ferritin-like diiron" evidence="12">
    <location>
        <begin position="1"/>
        <end position="146"/>
    </location>
</feature>
<proteinExistence type="inferred from homology"/>
<dbReference type="AlphaFoldDB" id="A0A4P6UHK8"/>
<comment type="catalytic activity">
    <reaction evidence="8">
        <text>Fe(2+)(in) = Fe(2+)(out)</text>
        <dbReference type="Rhea" id="RHEA:28486"/>
        <dbReference type="ChEBI" id="CHEBI:29033"/>
    </reaction>
</comment>
<dbReference type="PIRSF" id="PIRSF002560">
    <property type="entry name" value="Bacterioferritin"/>
    <property type="match status" value="1"/>
</dbReference>
<evidence type="ECO:0000256" key="4">
    <source>
        <dbReference type="ARBA" id="ARBA00022496"/>
    </source>
</evidence>
<keyword evidence="9 10" id="KW-0479">Metal-binding</keyword>
<evidence type="ECO:0000259" key="12">
    <source>
        <dbReference type="PROSITE" id="PS50905"/>
    </source>
</evidence>
<evidence type="ECO:0000256" key="10">
    <source>
        <dbReference type="PIRSR" id="PIRSR002560-1"/>
    </source>
</evidence>
<dbReference type="GO" id="GO:0004322">
    <property type="term" value="F:ferroxidase activity"/>
    <property type="evidence" value="ECO:0007669"/>
    <property type="project" value="TreeGrafter"/>
</dbReference>
<feature type="binding site" evidence="10">
    <location>
        <position position="94"/>
    </location>
    <ligand>
        <name>Fe cation</name>
        <dbReference type="ChEBI" id="CHEBI:24875"/>
        <label>2</label>
    </ligand>
</feature>
<evidence type="ECO:0000313" key="13">
    <source>
        <dbReference type="EMBL" id="QBK03507.1"/>
    </source>
</evidence>
<evidence type="ECO:0000256" key="3">
    <source>
        <dbReference type="ARBA" id="ARBA00022448"/>
    </source>
</evidence>
<evidence type="ECO:0000313" key="14">
    <source>
        <dbReference type="Proteomes" id="UP000292939"/>
    </source>
</evidence>
<gene>
    <name evidence="13" type="primary">bfr</name>
    <name evidence="13" type="ORF">DW355_00845</name>
</gene>
<dbReference type="Pfam" id="PF00210">
    <property type="entry name" value="Ferritin"/>
    <property type="match status" value="1"/>
</dbReference>
<dbReference type="KEGG" id="hgr:DW355_00845"/>